<comment type="caution">
    <text evidence="3">The sequence shown here is derived from an EMBL/GenBank/DDBJ whole genome shotgun (WGS) entry which is preliminary data.</text>
</comment>
<evidence type="ECO:0000256" key="1">
    <source>
        <dbReference type="ARBA" id="ARBA00022833"/>
    </source>
</evidence>
<name>A0A8E2LCV1_9BACI</name>
<dbReference type="AlphaFoldDB" id="A0A8E2LCV1"/>
<dbReference type="InterPro" id="IPR001279">
    <property type="entry name" value="Metallo-B-lactamas"/>
</dbReference>
<dbReference type="SUPFAM" id="SSF56281">
    <property type="entry name" value="Metallo-hydrolase/oxidoreductase"/>
    <property type="match status" value="1"/>
</dbReference>
<gene>
    <name evidence="3" type="ORF">BWZ43_16020</name>
</gene>
<proteinExistence type="predicted"/>
<keyword evidence="1" id="KW-0862">Zinc</keyword>
<dbReference type="SMART" id="SM00849">
    <property type="entry name" value="Lactamase_B"/>
    <property type="match status" value="1"/>
</dbReference>
<reference evidence="3 4" key="1">
    <citation type="submission" date="2017-01" db="EMBL/GenBank/DDBJ databases">
        <title>Draft genome sequence of Bacillus oleronius.</title>
        <authorList>
            <person name="Allam M."/>
        </authorList>
    </citation>
    <scope>NUCLEOTIDE SEQUENCE [LARGE SCALE GENOMIC DNA]</scope>
    <source>
        <strain evidence="3 4">DSM 9356</strain>
    </source>
</reference>
<feature type="domain" description="Metallo-beta-lactamase" evidence="2">
    <location>
        <begin position="18"/>
        <end position="211"/>
    </location>
</feature>
<sequence length="247" mass="27355">MKLTVIGPWGGYPKVNGASAGYLLEHNGFHLLVDCGSAVLSKLQQYIEPEHLDAAIISHYHPDHIADIGVLQHALIIGKYMNKEIRTLPIYGHNEDNAGFQSLFFDDVTKGMAYDEDQELQIGPFTISFLRTKHPVPCFAMRIEADDQVFVFTADSSYMKSFVSFAQNADILLCESNFYGNMDGSGAGHMTSYEAGEIAQAAQVKQLVLTHLPQYGDLNQLKQEAAEKYSGYIQLATEGLIIDLTKN</sequence>
<evidence type="ECO:0000313" key="3">
    <source>
        <dbReference type="EMBL" id="OOP67390.1"/>
    </source>
</evidence>
<dbReference type="RefSeq" id="WP_058004761.1">
    <property type="nucleotide sequence ID" value="NZ_CP065424.1"/>
</dbReference>
<dbReference type="PANTHER" id="PTHR46018">
    <property type="entry name" value="ZINC PHOSPHODIESTERASE ELAC PROTEIN 1"/>
    <property type="match status" value="1"/>
</dbReference>
<organism evidence="3 4">
    <name type="scientific">Heyndrickxia oleronia</name>
    <dbReference type="NCBI Taxonomy" id="38875"/>
    <lineage>
        <taxon>Bacteria</taxon>
        <taxon>Bacillati</taxon>
        <taxon>Bacillota</taxon>
        <taxon>Bacilli</taxon>
        <taxon>Bacillales</taxon>
        <taxon>Bacillaceae</taxon>
        <taxon>Heyndrickxia</taxon>
    </lineage>
</organism>
<keyword evidence="4" id="KW-1185">Reference proteome</keyword>
<dbReference type="Pfam" id="PF12706">
    <property type="entry name" value="Lactamase_B_2"/>
    <property type="match status" value="1"/>
</dbReference>
<evidence type="ECO:0000313" key="4">
    <source>
        <dbReference type="Proteomes" id="UP000189761"/>
    </source>
</evidence>
<dbReference type="Proteomes" id="UP000189761">
    <property type="component" value="Unassembled WGS sequence"/>
</dbReference>
<accession>A0A8E2LCV1</accession>
<protein>
    <recommendedName>
        <fullName evidence="2">Metallo-beta-lactamase domain-containing protein</fullName>
    </recommendedName>
</protein>
<dbReference type="PANTHER" id="PTHR46018:SF4">
    <property type="entry name" value="METALLO-HYDROLASE YHFI-RELATED"/>
    <property type="match status" value="1"/>
</dbReference>
<evidence type="ECO:0000259" key="2">
    <source>
        <dbReference type="SMART" id="SM00849"/>
    </source>
</evidence>
<dbReference type="Gene3D" id="3.60.15.10">
    <property type="entry name" value="Ribonuclease Z/Hydroxyacylglutathione hydrolase-like"/>
    <property type="match status" value="1"/>
</dbReference>
<dbReference type="EMBL" id="MTLA01000199">
    <property type="protein sequence ID" value="OOP67390.1"/>
    <property type="molecule type" value="Genomic_DNA"/>
</dbReference>
<dbReference type="GO" id="GO:0042781">
    <property type="term" value="F:3'-tRNA processing endoribonuclease activity"/>
    <property type="evidence" value="ECO:0007669"/>
    <property type="project" value="TreeGrafter"/>
</dbReference>
<dbReference type="CDD" id="cd07716">
    <property type="entry name" value="RNaseZ_short-form-like_MBL-fold"/>
    <property type="match status" value="1"/>
</dbReference>
<dbReference type="InterPro" id="IPR036866">
    <property type="entry name" value="RibonucZ/Hydroxyglut_hydro"/>
</dbReference>